<sequence>KEDLLFKPIRINDLVRESIALTTPMWKDSPQEKGISIEIVEHLAEEELIILGNASDLGEMIVNLIFNSVDAMPRGGKIDITTYMKDENIYLKISDNGIGMTEETKDRVFDPFFTTKGLNYSGLGLSMSYGILRRHNGLIEIETRPGKGTSFTIILPKGKGVIEKRDKNVIPVVEIEKINILVIDDEPKIGALLSDILSRQGHQTDVFSSAKDGIEAFKKGGYDMLITDLGMPNMSGWEVVRVVRQINPRVLTGMVTGWDISDDETKQKGVDFIINKPFQVNQIVQAVTNAVKSKDN</sequence>
<evidence type="ECO:0000259" key="1">
    <source>
        <dbReference type="PROSITE" id="PS50109"/>
    </source>
</evidence>
<dbReference type="Pfam" id="PF02518">
    <property type="entry name" value="HATPase_c"/>
    <property type="match status" value="1"/>
</dbReference>
<dbReference type="InterPro" id="IPR001789">
    <property type="entry name" value="Sig_transdc_resp-reg_receiver"/>
</dbReference>
<dbReference type="InterPro" id="IPR005467">
    <property type="entry name" value="His_kinase_dom"/>
</dbReference>
<name>A0A0F9FZU7_9ZZZZ</name>
<dbReference type="SMART" id="SM00387">
    <property type="entry name" value="HATPase_c"/>
    <property type="match status" value="1"/>
</dbReference>
<dbReference type="GO" id="GO:0016772">
    <property type="term" value="F:transferase activity, transferring phosphorus-containing groups"/>
    <property type="evidence" value="ECO:0007669"/>
    <property type="project" value="InterPro"/>
</dbReference>
<dbReference type="PROSITE" id="PS50110">
    <property type="entry name" value="RESPONSE_REGULATORY"/>
    <property type="match status" value="1"/>
</dbReference>
<dbReference type="InterPro" id="IPR004358">
    <property type="entry name" value="Sig_transdc_His_kin-like_C"/>
</dbReference>
<dbReference type="PANTHER" id="PTHR43065">
    <property type="entry name" value="SENSOR HISTIDINE KINASE"/>
    <property type="match status" value="1"/>
</dbReference>
<evidence type="ECO:0008006" key="4">
    <source>
        <dbReference type="Google" id="ProtNLM"/>
    </source>
</evidence>
<dbReference type="SUPFAM" id="SSF52172">
    <property type="entry name" value="CheY-like"/>
    <property type="match status" value="1"/>
</dbReference>
<dbReference type="InterPro" id="IPR036890">
    <property type="entry name" value="HATPase_C_sf"/>
</dbReference>
<dbReference type="InterPro" id="IPR003594">
    <property type="entry name" value="HATPase_dom"/>
</dbReference>
<dbReference type="SMART" id="SM00448">
    <property type="entry name" value="REC"/>
    <property type="match status" value="1"/>
</dbReference>
<evidence type="ECO:0000259" key="2">
    <source>
        <dbReference type="PROSITE" id="PS50110"/>
    </source>
</evidence>
<proteinExistence type="predicted"/>
<accession>A0A0F9FZU7</accession>
<feature type="domain" description="Histidine kinase" evidence="1">
    <location>
        <begin position="1"/>
        <end position="159"/>
    </location>
</feature>
<dbReference type="Gene3D" id="3.30.565.10">
    <property type="entry name" value="Histidine kinase-like ATPase, C-terminal domain"/>
    <property type="match status" value="1"/>
</dbReference>
<dbReference type="PRINTS" id="PR00344">
    <property type="entry name" value="BCTRLSENSOR"/>
</dbReference>
<dbReference type="AlphaFoldDB" id="A0A0F9FZU7"/>
<dbReference type="PANTHER" id="PTHR43065:SF42">
    <property type="entry name" value="TWO-COMPONENT SENSOR PPRA"/>
    <property type="match status" value="1"/>
</dbReference>
<organism evidence="3">
    <name type="scientific">marine sediment metagenome</name>
    <dbReference type="NCBI Taxonomy" id="412755"/>
    <lineage>
        <taxon>unclassified sequences</taxon>
        <taxon>metagenomes</taxon>
        <taxon>ecological metagenomes</taxon>
    </lineage>
</organism>
<dbReference type="SUPFAM" id="SSF55874">
    <property type="entry name" value="ATPase domain of HSP90 chaperone/DNA topoisomerase II/histidine kinase"/>
    <property type="match status" value="1"/>
</dbReference>
<dbReference type="Pfam" id="PF00072">
    <property type="entry name" value="Response_reg"/>
    <property type="match status" value="1"/>
</dbReference>
<dbReference type="InterPro" id="IPR011006">
    <property type="entry name" value="CheY-like_superfamily"/>
</dbReference>
<comment type="caution">
    <text evidence="3">The sequence shown here is derived from an EMBL/GenBank/DDBJ whole genome shotgun (WGS) entry which is preliminary data.</text>
</comment>
<feature type="non-terminal residue" evidence="3">
    <location>
        <position position="1"/>
    </location>
</feature>
<dbReference type="GO" id="GO:0000160">
    <property type="term" value="P:phosphorelay signal transduction system"/>
    <property type="evidence" value="ECO:0007669"/>
    <property type="project" value="InterPro"/>
</dbReference>
<gene>
    <name evidence="3" type="ORF">LCGC14_1890620</name>
</gene>
<protein>
    <recommendedName>
        <fullName evidence="4">Histidine kinase domain-containing protein</fullName>
    </recommendedName>
</protein>
<dbReference type="Gene3D" id="3.40.50.2300">
    <property type="match status" value="1"/>
</dbReference>
<dbReference type="CDD" id="cd00156">
    <property type="entry name" value="REC"/>
    <property type="match status" value="1"/>
</dbReference>
<dbReference type="EMBL" id="LAZR01019625">
    <property type="protein sequence ID" value="KKL91843.1"/>
    <property type="molecule type" value="Genomic_DNA"/>
</dbReference>
<reference evidence="3" key="1">
    <citation type="journal article" date="2015" name="Nature">
        <title>Complex archaea that bridge the gap between prokaryotes and eukaryotes.</title>
        <authorList>
            <person name="Spang A."/>
            <person name="Saw J.H."/>
            <person name="Jorgensen S.L."/>
            <person name="Zaremba-Niedzwiedzka K."/>
            <person name="Martijn J."/>
            <person name="Lind A.E."/>
            <person name="van Eijk R."/>
            <person name="Schleper C."/>
            <person name="Guy L."/>
            <person name="Ettema T.J."/>
        </authorList>
    </citation>
    <scope>NUCLEOTIDE SEQUENCE</scope>
</reference>
<evidence type="ECO:0000313" key="3">
    <source>
        <dbReference type="EMBL" id="KKL91843.1"/>
    </source>
</evidence>
<feature type="domain" description="Response regulatory" evidence="2">
    <location>
        <begin position="179"/>
        <end position="291"/>
    </location>
</feature>
<dbReference type="PROSITE" id="PS50109">
    <property type="entry name" value="HIS_KIN"/>
    <property type="match status" value="1"/>
</dbReference>